<dbReference type="InterPro" id="IPR011990">
    <property type="entry name" value="TPR-like_helical_dom_sf"/>
</dbReference>
<protein>
    <submittedName>
        <fullName evidence="2">Uncharacterized protein</fullName>
    </submittedName>
</protein>
<dbReference type="PROSITE" id="PS50005">
    <property type="entry name" value="TPR"/>
    <property type="match status" value="1"/>
</dbReference>
<gene>
    <name evidence="2" type="ORF">Tci_014692</name>
</gene>
<accession>A0A6L2K4C4</accession>
<dbReference type="PANTHER" id="PTHR47689:SF2">
    <property type="entry name" value="TETRATRICOPEPTIDE REPEAT (TPR)-LIKE SUPERFAMILY PROTEIN"/>
    <property type="match status" value="1"/>
</dbReference>
<organism evidence="2">
    <name type="scientific">Tanacetum cinerariifolium</name>
    <name type="common">Dalmatian daisy</name>
    <name type="synonym">Chrysanthemum cinerariifolium</name>
    <dbReference type="NCBI Taxonomy" id="118510"/>
    <lineage>
        <taxon>Eukaryota</taxon>
        <taxon>Viridiplantae</taxon>
        <taxon>Streptophyta</taxon>
        <taxon>Embryophyta</taxon>
        <taxon>Tracheophyta</taxon>
        <taxon>Spermatophyta</taxon>
        <taxon>Magnoliopsida</taxon>
        <taxon>eudicotyledons</taxon>
        <taxon>Gunneridae</taxon>
        <taxon>Pentapetalae</taxon>
        <taxon>asterids</taxon>
        <taxon>campanulids</taxon>
        <taxon>Asterales</taxon>
        <taxon>Asteraceae</taxon>
        <taxon>Asteroideae</taxon>
        <taxon>Anthemideae</taxon>
        <taxon>Anthemidinae</taxon>
        <taxon>Tanacetum</taxon>
    </lineage>
</organism>
<dbReference type="Pfam" id="PF13374">
    <property type="entry name" value="TPR_10"/>
    <property type="match status" value="1"/>
</dbReference>
<comment type="caution">
    <text evidence="2">The sequence shown here is derived from an EMBL/GenBank/DDBJ whole genome shotgun (WGS) entry which is preliminary data.</text>
</comment>
<dbReference type="Gene3D" id="1.25.40.10">
    <property type="entry name" value="Tetratricopeptide repeat domain"/>
    <property type="match status" value="2"/>
</dbReference>
<dbReference type="AlphaFoldDB" id="A0A6L2K4C4"/>
<evidence type="ECO:0000313" key="2">
    <source>
        <dbReference type="EMBL" id="GEU42714.1"/>
    </source>
</evidence>
<keyword evidence="1" id="KW-0802">TPR repeat</keyword>
<name>A0A6L2K4C4_TANCI</name>
<dbReference type="SMART" id="SM00028">
    <property type="entry name" value="TPR"/>
    <property type="match status" value="3"/>
</dbReference>
<dbReference type="SUPFAM" id="SSF48452">
    <property type="entry name" value="TPR-like"/>
    <property type="match status" value="2"/>
</dbReference>
<dbReference type="Pfam" id="PF13424">
    <property type="entry name" value="TPR_12"/>
    <property type="match status" value="2"/>
</dbReference>
<dbReference type="PANTHER" id="PTHR47689">
    <property type="entry name" value="TETRATRICOPEPTIDE REPEAT (TPR)-LIKE SUPERFAMILY PROTEIN"/>
    <property type="match status" value="1"/>
</dbReference>
<dbReference type="EMBL" id="BKCJ010001606">
    <property type="protein sequence ID" value="GEU42714.1"/>
    <property type="molecule type" value="Genomic_DNA"/>
</dbReference>
<feature type="repeat" description="TPR" evidence="1">
    <location>
        <begin position="172"/>
        <end position="205"/>
    </location>
</feature>
<evidence type="ECO:0000256" key="1">
    <source>
        <dbReference type="PROSITE-ProRule" id="PRU00339"/>
    </source>
</evidence>
<reference evidence="2" key="1">
    <citation type="journal article" date="2019" name="Sci. Rep.">
        <title>Draft genome of Tanacetum cinerariifolium, the natural source of mosquito coil.</title>
        <authorList>
            <person name="Yamashiro T."/>
            <person name="Shiraishi A."/>
            <person name="Satake H."/>
            <person name="Nakayama K."/>
        </authorList>
    </citation>
    <scope>NUCLEOTIDE SEQUENCE</scope>
</reference>
<dbReference type="InterPro" id="IPR019734">
    <property type="entry name" value="TPR_rpt"/>
</dbReference>
<proteinExistence type="predicted"/>
<sequence>MKRVFRAVGRIVNLSTTTAAAAAAARRPPVVIHIPTGNDSASLLPASAFIGLLSLPVAVVLADDEQQQQGLTKIEDGSVVSNIHTCKWRVFTDNARDLFFQGKLDDAERLFVGALQQAKQGFGQRDPHVASACNNLAELYRVKKAFDKAEPLYLEAISILKESYGHEDIRVGAALHNLGQFYLVEKKLDAAYACYERALKIKRRILGENHADYAETMYHLGKVLYLQGNGKDAESLIKDSIRILEDGEQGESFLCMRRLRYLVQIYISSNKVTDAVIIQRKILHRLEVSKGWDSLETLIAAESLALILQSAGSLIEAKELLQRCLDSRRRLLPADHIQMAANMLHMARVELLLYAQSRDSSTAVIDKAKDLIGNAIRYSHTMDFKC</sequence>